<proteinExistence type="predicted"/>
<name>A0ABR1AWN5_POLSC</name>
<organism evidence="1 2">
    <name type="scientific">Polyplax serrata</name>
    <name type="common">Common mouse louse</name>
    <dbReference type="NCBI Taxonomy" id="468196"/>
    <lineage>
        <taxon>Eukaryota</taxon>
        <taxon>Metazoa</taxon>
        <taxon>Ecdysozoa</taxon>
        <taxon>Arthropoda</taxon>
        <taxon>Hexapoda</taxon>
        <taxon>Insecta</taxon>
        <taxon>Pterygota</taxon>
        <taxon>Neoptera</taxon>
        <taxon>Paraneoptera</taxon>
        <taxon>Psocodea</taxon>
        <taxon>Troctomorpha</taxon>
        <taxon>Phthiraptera</taxon>
        <taxon>Anoplura</taxon>
        <taxon>Polyplacidae</taxon>
        <taxon>Polyplax</taxon>
    </lineage>
</organism>
<reference evidence="1 2" key="1">
    <citation type="submission" date="2023-09" db="EMBL/GenBank/DDBJ databases">
        <title>Genomes of two closely related lineages of the louse Polyplax serrata with different host specificities.</title>
        <authorList>
            <person name="Martinu J."/>
            <person name="Tarabai H."/>
            <person name="Stefka J."/>
            <person name="Hypsa V."/>
        </authorList>
    </citation>
    <scope>NUCLEOTIDE SEQUENCE [LARGE SCALE GENOMIC DNA]</scope>
    <source>
        <strain evidence="1">98ZLc_SE</strain>
    </source>
</reference>
<comment type="caution">
    <text evidence="1">The sequence shown here is derived from an EMBL/GenBank/DDBJ whole genome shotgun (WGS) entry which is preliminary data.</text>
</comment>
<dbReference type="Proteomes" id="UP001359485">
    <property type="component" value="Unassembled WGS sequence"/>
</dbReference>
<evidence type="ECO:0000313" key="2">
    <source>
        <dbReference type="Proteomes" id="UP001359485"/>
    </source>
</evidence>
<accession>A0ABR1AWN5</accession>
<sequence>MAESVREVERNRNNKIRLMSENGDFLRGNREKQVGATGANDLNELFYIGTVRNGEHFGKYTGNDDRVNRASEEFCPDVDDFSSDYKGICPRNDENCRKKRCSDRYDSSESSDR</sequence>
<dbReference type="EMBL" id="JAWJWF010000008">
    <property type="protein sequence ID" value="KAK6630343.1"/>
    <property type="molecule type" value="Genomic_DNA"/>
</dbReference>
<keyword evidence="2" id="KW-1185">Reference proteome</keyword>
<protein>
    <submittedName>
        <fullName evidence="1">Uncharacterized protein</fullName>
    </submittedName>
</protein>
<evidence type="ECO:0000313" key="1">
    <source>
        <dbReference type="EMBL" id="KAK6630343.1"/>
    </source>
</evidence>
<gene>
    <name evidence="1" type="ORF">RUM44_005010</name>
</gene>